<dbReference type="InterPro" id="IPR017850">
    <property type="entry name" value="Alkaline_phosphatase_core_sf"/>
</dbReference>
<evidence type="ECO:0000259" key="5">
    <source>
        <dbReference type="Pfam" id="PF00884"/>
    </source>
</evidence>
<dbReference type="Proteomes" id="UP001597469">
    <property type="component" value="Unassembled WGS sequence"/>
</dbReference>
<sequence>MYHNPMLRGLWITIFAISQSWVLLAQSRPNIVLIVADDHGREAVGCYGNKVVRTPNIDRLAADGTRFANAFCTTASCSPSRSVLLTGLHNHANGMYGLEHREHHFHSFDTIRSLPVLLEQAGYRTARIGKFHVAPESVYHFQQVLKAGGTNDPTAIGRSPVEMADLCRPFMAEASERPFFLYVASDDPHRSNAVAADGSPIFDTPNQPNSFGNRAQGYPGINTDTYRPEDVIVPSFLPDTKATRAELAQYYQSISRLDQGVGRLIDHLKATNQYDNTLIIYLADNGAAFAGAKTTLYEPGMRLPCIVKPPKPAKPGYVQQAMISWVDITPTLLDYAGVAEPNVNRQGRSFKNMLEQDAVTGWDEVYGSHTLHEVTMYYPMRVLRERRFKLIYNIAYQLPFPMALDLKKSLTWQYTEQSGIKQYGKRTVAACLHRPQFELYDLENDPDESRNLADSPTYRAMLERMKQKLRSFQVQTKDSWVSKWDYD</sequence>
<gene>
    <name evidence="6" type="ORF">ACFSUS_14200</name>
</gene>
<accession>A0ABW5M537</accession>
<dbReference type="InterPro" id="IPR000917">
    <property type="entry name" value="Sulfatase_N"/>
</dbReference>
<dbReference type="PROSITE" id="PS00149">
    <property type="entry name" value="SULFATASE_2"/>
    <property type="match status" value="1"/>
</dbReference>
<reference evidence="7" key="1">
    <citation type="journal article" date="2019" name="Int. J. Syst. Evol. Microbiol.">
        <title>The Global Catalogue of Microorganisms (GCM) 10K type strain sequencing project: providing services to taxonomists for standard genome sequencing and annotation.</title>
        <authorList>
            <consortium name="The Broad Institute Genomics Platform"/>
            <consortium name="The Broad Institute Genome Sequencing Center for Infectious Disease"/>
            <person name="Wu L."/>
            <person name="Ma J."/>
        </authorList>
    </citation>
    <scope>NUCLEOTIDE SEQUENCE [LARGE SCALE GENOMIC DNA]</scope>
    <source>
        <strain evidence="7">KCTC 42805</strain>
    </source>
</reference>
<dbReference type="InterPro" id="IPR024607">
    <property type="entry name" value="Sulfatase_CS"/>
</dbReference>
<comment type="similarity">
    <text evidence="1">Belongs to the sulfatase family.</text>
</comment>
<evidence type="ECO:0000256" key="2">
    <source>
        <dbReference type="ARBA" id="ARBA00022723"/>
    </source>
</evidence>
<dbReference type="EMBL" id="JBHULN010000008">
    <property type="protein sequence ID" value="MFD2571794.1"/>
    <property type="molecule type" value="Genomic_DNA"/>
</dbReference>
<proteinExistence type="inferred from homology"/>
<comment type="caution">
    <text evidence="6">The sequence shown here is derived from an EMBL/GenBank/DDBJ whole genome shotgun (WGS) entry which is preliminary data.</text>
</comment>
<evidence type="ECO:0000256" key="3">
    <source>
        <dbReference type="ARBA" id="ARBA00022801"/>
    </source>
</evidence>
<keyword evidence="4" id="KW-0106">Calcium</keyword>
<dbReference type="SUPFAM" id="SSF53649">
    <property type="entry name" value="Alkaline phosphatase-like"/>
    <property type="match status" value="1"/>
</dbReference>
<dbReference type="PROSITE" id="PS00523">
    <property type="entry name" value="SULFATASE_1"/>
    <property type="match status" value="1"/>
</dbReference>
<dbReference type="CDD" id="cd16027">
    <property type="entry name" value="SGSH"/>
    <property type="match status" value="1"/>
</dbReference>
<keyword evidence="7" id="KW-1185">Reference proteome</keyword>
<keyword evidence="2" id="KW-0479">Metal-binding</keyword>
<protein>
    <submittedName>
        <fullName evidence="6">Sulfatase</fullName>
    </submittedName>
</protein>
<dbReference type="PANTHER" id="PTHR42693:SF53">
    <property type="entry name" value="ENDO-4-O-SULFATASE"/>
    <property type="match status" value="1"/>
</dbReference>
<evidence type="ECO:0000256" key="1">
    <source>
        <dbReference type="ARBA" id="ARBA00008779"/>
    </source>
</evidence>
<dbReference type="Pfam" id="PF00884">
    <property type="entry name" value="Sulfatase"/>
    <property type="match status" value="1"/>
</dbReference>
<feature type="domain" description="Sulfatase N-terminal" evidence="5">
    <location>
        <begin position="29"/>
        <end position="338"/>
    </location>
</feature>
<evidence type="ECO:0000313" key="7">
    <source>
        <dbReference type="Proteomes" id="UP001597469"/>
    </source>
</evidence>
<evidence type="ECO:0000313" key="6">
    <source>
        <dbReference type="EMBL" id="MFD2571794.1"/>
    </source>
</evidence>
<name>A0ABW5M537_9BACT</name>
<dbReference type="PANTHER" id="PTHR42693">
    <property type="entry name" value="ARYLSULFATASE FAMILY MEMBER"/>
    <property type="match status" value="1"/>
</dbReference>
<keyword evidence="3" id="KW-0378">Hydrolase</keyword>
<evidence type="ECO:0000256" key="4">
    <source>
        <dbReference type="ARBA" id="ARBA00022837"/>
    </source>
</evidence>
<organism evidence="6 7">
    <name type="scientific">Spirosoma soli</name>
    <dbReference type="NCBI Taxonomy" id="1770529"/>
    <lineage>
        <taxon>Bacteria</taxon>
        <taxon>Pseudomonadati</taxon>
        <taxon>Bacteroidota</taxon>
        <taxon>Cytophagia</taxon>
        <taxon>Cytophagales</taxon>
        <taxon>Cytophagaceae</taxon>
        <taxon>Spirosoma</taxon>
    </lineage>
</organism>
<dbReference type="InterPro" id="IPR050738">
    <property type="entry name" value="Sulfatase"/>
</dbReference>
<dbReference type="Gene3D" id="3.40.720.10">
    <property type="entry name" value="Alkaline Phosphatase, subunit A"/>
    <property type="match status" value="1"/>
</dbReference>